<dbReference type="InterPro" id="IPR047611">
    <property type="entry name" value="RepABC_RepC"/>
</dbReference>
<feature type="non-terminal residue" evidence="2">
    <location>
        <position position="232"/>
    </location>
</feature>
<proteinExistence type="predicted"/>
<dbReference type="Pfam" id="PF03428">
    <property type="entry name" value="RP-C"/>
    <property type="match status" value="1"/>
</dbReference>
<comment type="caution">
    <text evidence="2">The sequence shown here is derived from an EMBL/GenBank/DDBJ whole genome shotgun (WGS) entry which is preliminary data.</text>
</comment>
<dbReference type="AlphaFoldDB" id="A0AAW4FWW0"/>
<keyword evidence="3" id="KW-1185">Reference proteome</keyword>
<evidence type="ECO:0000313" key="3">
    <source>
        <dbReference type="Proteomes" id="UP000744980"/>
    </source>
</evidence>
<reference evidence="2 3" key="1">
    <citation type="submission" date="2020-01" db="EMBL/GenBank/DDBJ databases">
        <title>Draft genome assembly of Ensifer adhaerens T173.</title>
        <authorList>
            <person name="Craig J.E."/>
            <person name="Stinchcombe J.R."/>
        </authorList>
    </citation>
    <scope>NUCLEOTIDE SEQUENCE [LARGE SCALE GENOMIC DNA]</scope>
    <source>
        <strain evidence="2 3">T173</strain>
    </source>
</reference>
<evidence type="ECO:0000259" key="1">
    <source>
        <dbReference type="Pfam" id="PF03428"/>
    </source>
</evidence>
<name>A0AAW4FWW0_9HYPH</name>
<dbReference type="EMBL" id="WXFA01000059">
    <property type="protein sequence ID" value="MBM3095892.1"/>
    <property type="molecule type" value="Genomic_DNA"/>
</dbReference>
<dbReference type="RefSeq" id="WP_255569933.1">
    <property type="nucleotide sequence ID" value="NZ_WXFA01000059.1"/>
</dbReference>
<evidence type="ECO:0000313" key="2">
    <source>
        <dbReference type="EMBL" id="MBM3095892.1"/>
    </source>
</evidence>
<dbReference type="Proteomes" id="UP000744980">
    <property type="component" value="Unassembled WGS sequence"/>
</dbReference>
<feature type="domain" description="Plasmid replication protein C N-terminal" evidence="1">
    <location>
        <begin position="11"/>
        <end position="178"/>
    </location>
</feature>
<gene>
    <name evidence="2" type="ORF">GFB56_34965</name>
</gene>
<sequence>MTQITAVASFRRVTPGIVASARLAMANDVPDVTKSEIALLLKRAAPVLGIDGTAYHVMDILLGLSRAEDWKGAGRPIVAISNAKLAEYTMRSERTVMRCIRRLVEVGIAAYRDSATGRRFVYRDKQGDISVGYGIDFTPSRVRAAEIRVAVEQYQVKLNRELAAKRDISRLTRAVEDLSNAFPENSATWREQVVELQNSGLDIERRAEALSALHAEIVVSTTIDRFEHNLSC</sequence>
<dbReference type="NCBIfam" id="NF040974">
    <property type="entry name" value="RepABC_RepC"/>
    <property type="match status" value="1"/>
</dbReference>
<dbReference type="InterPro" id="IPR005090">
    <property type="entry name" value="RepC_N"/>
</dbReference>
<accession>A0AAW4FWW0</accession>
<organism evidence="2 3">
    <name type="scientific">Ensifer canadensis</name>
    <dbReference type="NCBI Taxonomy" id="555315"/>
    <lineage>
        <taxon>Bacteria</taxon>
        <taxon>Pseudomonadati</taxon>
        <taxon>Pseudomonadota</taxon>
        <taxon>Alphaproteobacteria</taxon>
        <taxon>Hyphomicrobiales</taxon>
        <taxon>Rhizobiaceae</taxon>
        <taxon>Sinorhizobium/Ensifer group</taxon>
        <taxon>Ensifer</taxon>
    </lineage>
</organism>
<protein>
    <submittedName>
        <fullName evidence="2">Plasmid replication protein RepCa2</fullName>
    </submittedName>
</protein>